<dbReference type="Proteomes" id="UP001500795">
    <property type="component" value="Unassembled WGS sequence"/>
</dbReference>
<sequence length="670" mass="75109">MDKAIRWLFRQPRKIKRLIILLLDIVFITLAFWSSFIVRLENLEQVNSPNHWWVLMIMVPVSLLFFIRLGLYRAVLRYLGYHAILIMLFGITLSAAVMVIASYYFDAFLPRSVPVIYSAFAFILCGGVRTSAHALYNKSTAALKTPVIIYGAGAAGRQLHTALQLGNEYRTVAFIDDNSALHRSLLHGVTVYPPSKIPWLAEYFGVQKLLLALPGISRQRRREIVAGLENLPLEILSIPAIADIVSGKARVNDLRELSIEELLGRDPVAPFPELIAANIRDKVVMVTGAGGSIGSELCRQIVQQHPKILVLFEMSEYALYMVEQELSAICQRSGLTVRVIPLLGTVQRQSRLETAMRTFSVKTVYHAAAFKHVPMVEYNVVEGVRNNVFGTWRAAEAAINCKVETFVLISSDKAVRPTNVMGTSKRLAELVLQGLALRQDGPRFCIVRFGNVLGSSGSVVPLFKKQIRFGGPITLTHEKITRYFMTIPEAAQLVIQAGSMGKGGEVFVLDMGKPVRIIDLAHKMLYLMGYKVKDKHNPGGDIEIKITGLRPGEKLYEELLVGGENQPTQHPRIRTSNEAHLSWDEVAELLTELHTACELYDMVRIRELLLNAPTAFSPKDDICDLIWVESNKGTDIFKRDDCNKKVNDSEPDNKNFDMEYDNDKTVTTQQ</sequence>
<dbReference type="RefSeq" id="WP_344956205.1">
    <property type="nucleotide sequence ID" value="NZ_BAABCX010000001.1"/>
</dbReference>
<dbReference type="SUPFAM" id="SSF53335">
    <property type="entry name" value="S-adenosyl-L-methionine-dependent methyltransferases"/>
    <property type="match status" value="1"/>
</dbReference>
<dbReference type="SUPFAM" id="SSF51735">
    <property type="entry name" value="NAD(P)-binding Rossmann-fold domains"/>
    <property type="match status" value="1"/>
</dbReference>
<name>A0ABP6VGZ2_9GAMM</name>
<dbReference type="PANTHER" id="PTHR43318">
    <property type="entry name" value="UDP-N-ACETYLGLUCOSAMINE 4,6-DEHYDRATASE"/>
    <property type="match status" value="1"/>
</dbReference>
<dbReference type="CDD" id="cd05237">
    <property type="entry name" value="UDP_invert_4-6DH_SDR_e"/>
    <property type="match status" value="1"/>
</dbReference>
<keyword evidence="3" id="KW-0812">Transmembrane</keyword>
<dbReference type="InterPro" id="IPR036291">
    <property type="entry name" value="NAD(P)-bd_dom_sf"/>
</dbReference>
<dbReference type="PANTHER" id="PTHR43318:SF1">
    <property type="entry name" value="POLYSACCHARIDE BIOSYNTHESIS PROTEIN EPSC-RELATED"/>
    <property type="match status" value="1"/>
</dbReference>
<gene>
    <name evidence="5" type="ORF">GCM10022394_14000</name>
</gene>
<dbReference type="Pfam" id="PF02719">
    <property type="entry name" value="Polysacc_synt_2"/>
    <property type="match status" value="1"/>
</dbReference>
<dbReference type="InterPro" id="IPR051203">
    <property type="entry name" value="Polysaccharide_Synthase-Rel"/>
</dbReference>
<feature type="compositionally biased region" description="Basic and acidic residues" evidence="2">
    <location>
        <begin position="642"/>
        <end position="664"/>
    </location>
</feature>
<reference evidence="6" key="1">
    <citation type="journal article" date="2019" name="Int. J. Syst. Evol. Microbiol.">
        <title>The Global Catalogue of Microorganisms (GCM) 10K type strain sequencing project: providing services to taxonomists for standard genome sequencing and annotation.</title>
        <authorList>
            <consortium name="The Broad Institute Genomics Platform"/>
            <consortium name="The Broad Institute Genome Sequencing Center for Infectious Disease"/>
            <person name="Wu L."/>
            <person name="Ma J."/>
        </authorList>
    </citation>
    <scope>NUCLEOTIDE SEQUENCE [LARGE SCALE GENOMIC DNA]</scope>
    <source>
        <strain evidence="6">JCM 17110</strain>
    </source>
</reference>
<accession>A0ABP6VGZ2</accession>
<evidence type="ECO:0000313" key="6">
    <source>
        <dbReference type="Proteomes" id="UP001500795"/>
    </source>
</evidence>
<organism evidence="5 6">
    <name type="scientific">Zobellella aerophila</name>
    <dbReference type="NCBI Taxonomy" id="870480"/>
    <lineage>
        <taxon>Bacteria</taxon>
        <taxon>Pseudomonadati</taxon>
        <taxon>Pseudomonadota</taxon>
        <taxon>Gammaproteobacteria</taxon>
        <taxon>Aeromonadales</taxon>
        <taxon>Aeromonadaceae</taxon>
        <taxon>Zobellella</taxon>
    </lineage>
</organism>
<proteinExistence type="inferred from homology"/>
<keyword evidence="6" id="KW-1185">Reference proteome</keyword>
<evidence type="ECO:0000256" key="3">
    <source>
        <dbReference type="SAM" id="Phobius"/>
    </source>
</evidence>
<feature type="domain" description="Polysaccharide biosynthesis protein CapD-like" evidence="4">
    <location>
        <begin position="284"/>
        <end position="574"/>
    </location>
</feature>
<keyword evidence="3" id="KW-1133">Transmembrane helix</keyword>
<evidence type="ECO:0000313" key="5">
    <source>
        <dbReference type="EMBL" id="GAA3535602.1"/>
    </source>
</evidence>
<evidence type="ECO:0000259" key="4">
    <source>
        <dbReference type="Pfam" id="PF02719"/>
    </source>
</evidence>
<feature type="region of interest" description="Disordered" evidence="2">
    <location>
        <begin position="642"/>
        <end position="670"/>
    </location>
</feature>
<evidence type="ECO:0000256" key="2">
    <source>
        <dbReference type="SAM" id="MobiDB-lite"/>
    </source>
</evidence>
<dbReference type="InterPro" id="IPR029063">
    <property type="entry name" value="SAM-dependent_MTases_sf"/>
</dbReference>
<feature type="transmembrane region" description="Helical" evidence="3">
    <location>
        <begin position="21"/>
        <end position="40"/>
    </location>
</feature>
<dbReference type="InterPro" id="IPR003869">
    <property type="entry name" value="Polysac_CapD-like"/>
</dbReference>
<feature type="transmembrane region" description="Helical" evidence="3">
    <location>
        <begin position="52"/>
        <end position="71"/>
    </location>
</feature>
<dbReference type="Gene3D" id="3.40.50.720">
    <property type="entry name" value="NAD(P)-binding Rossmann-like Domain"/>
    <property type="match status" value="2"/>
</dbReference>
<comment type="similarity">
    <text evidence="1">Belongs to the polysaccharide synthase family.</text>
</comment>
<comment type="caution">
    <text evidence="5">The sequence shown here is derived from an EMBL/GenBank/DDBJ whole genome shotgun (WGS) entry which is preliminary data.</text>
</comment>
<protein>
    <submittedName>
        <fullName evidence="5">Nucleoside-diphosphate sugar epimerase/dehydratase</fullName>
    </submittedName>
</protein>
<evidence type="ECO:0000256" key="1">
    <source>
        <dbReference type="ARBA" id="ARBA00007430"/>
    </source>
</evidence>
<feature type="transmembrane region" description="Helical" evidence="3">
    <location>
        <begin position="83"/>
        <end position="104"/>
    </location>
</feature>
<dbReference type="EMBL" id="BAABCX010000001">
    <property type="protein sequence ID" value="GAA3535602.1"/>
    <property type="molecule type" value="Genomic_DNA"/>
</dbReference>
<keyword evidence="3" id="KW-0472">Membrane</keyword>